<dbReference type="EMBL" id="JAUCFG010000004">
    <property type="protein sequence ID" value="MDM5441899.1"/>
    <property type="molecule type" value="Genomic_DNA"/>
</dbReference>
<comment type="caution">
    <text evidence="1">The sequence shown here is derived from an EMBL/GenBank/DDBJ whole genome shotgun (WGS) entry which is preliminary data.</text>
</comment>
<reference evidence="1 2" key="1">
    <citation type="submission" date="2023-06" db="EMBL/GenBank/DDBJ databases">
        <title>Comparative genomics of Bacillaceae isolates and their secondary metabolite potential.</title>
        <authorList>
            <person name="Song L."/>
            <person name="Nielsen L.J."/>
            <person name="Mohite O."/>
            <person name="Xu X."/>
            <person name="Weber T."/>
            <person name="Kovacs A.T."/>
        </authorList>
    </citation>
    <scope>NUCLEOTIDE SEQUENCE [LARGE SCALE GENOMIC DNA]</scope>
    <source>
        <strain evidence="1 2">DX2.1</strain>
    </source>
</reference>
<dbReference type="Proteomes" id="UP001224139">
    <property type="component" value="Unassembled WGS sequence"/>
</dbReference>
<gene>
    <name evidence="1" type="ORF">QUG02_28270</name>
</gene>
<evidence type="ECO:0000313" key="1">
    <source>
        <dbReference type="EMBL" id="MDM5441899.1"/>
    </source>
</evidence>
<organism evidence="1 2">
    <name type="scientific">Bacillus hominis</name>
    <dbReference type="NCBI Taxonomy" id="2817478"/>
    <lineage>
        <taxon>Bacteria</taxon>
        <taxon>Bacillati</taxon>
        <taxon>Bacillota</taxon>
        <taxon>Bacilli</taxon>
        <taxon>Bacillales</taxon>
        <taxon>Bacillaceae</taxon>
        <taxon>Bacillus</taxon>
        <taxon>Bacillus cereus group</taxon>
    </lineage>
</organism>
<evidence type="ECO:0000313" key="2">
    <source>
        <dbReference type="Proteomes" id="UP001224139"/>
    </source>
</evidence>
<keyword evidence="2" id="KW-1185">Reference proteome</keyword>
<dbReference type="RefSeq" id="WP_289361290.1">
    <property type="nucleotide sequence ID" value="NZ_JAUCFG010000004.1"/>
</dbReference>
<evidence type="ECO:0008006" key="3">
    <source>
        <dbReference type="Google" id="ProtNLM"/>
    </source>
</evidence>
<proteinExistence type="predicted"/>
<protein>
    <recommendedName>
        <fullName evidence="3">Integrase</fullName>
    </recommendedName>
</protein>
<name>A0ABT7RH78_9BACI</name>
<sequence>MPALSTYVRHFENWNESLRQAGFQPRKKLSKEIKQSRWFNKPPALPTCYETLAIYMSFLKAQV</sequence>
<accession>A0ABT7RH78</accession>